<evidence type="ECO:0000256" key="2">
    <source>
        <dbReference type="ARBA" id="ARBA00022618"/>
    </source>
</evidence>
<evidence type="ECO:0000256" key="3">
    <source>
        <dbReference type="ARBA" id="ARBA00022676"/>
    </source>
</evidence>
<dbReference type="GO" id="GO:0005975">
    <property type="term" value="P:carbohydrate metabolic process"/>
    <property type="evidence" value="ECO:0007669"/>
    <property type="project" value="InterPro"/>
</dbReference>
<protein>
    <recommendedName>
        <fullName evidence="10">UDP-N-acetylglucosamine--N-acetylmuramyl-(pentapeptide) pyrophosphoryl-undecaprenol N-acetylglucosamine transferase</fullName>
        <ecNumber evidence="10">2.4.1.227</ecNumber>
    </recommendedName>
    <alternativeName>
        <fullName evidence="10">Undecaprenyl-PP-MurNAc-pentapeptide-UDPGlcNAc GlcNAc transferase</fullName>
    </alternativeName>
</protein>
<gene>
    <name evidence="10" type="primary">murG</name>
    <name evidence="13" type="ORF">UT42_C0024G0005</name>
</gene>
<organism evidence="13 14">
    <name type="scientific">Candidatus Falkowbacteria bacterium GW2011_GWA2_39_24</name>
    <dbReference type="NCBI Taxonomy" id="1618634"/>
    <lineage>
        <taxon>Bacteria</taxon>
        <taxon>Candidatus Falkowiibacteriota</taxon>
    </lineage>
</organism>
<dbReference type="Pfam" id="PF03033">
    <property type="entry name" value="Glyco_transf_28"/>
    <property type="match status" value="1"/>
</dbReference>
<dbReference type="InterPro" id="IPR006009">
    <property type="entry name" value="GlcNAc_MurG"/>
</dbReference>
<dbReference type="GO" id="GO:0071555">
    <property type="term" value="P:cell wall organization"/>
    <property type="evidence" value="ECO:0007669"/>
    <property type="project" value="UniProtKB-KW"/>
</dbReference>
<evidence type="ECO:0000313" key="13">
    <source>
        <dbReference type="EMBL" id="KKR14574.1"/>
    </source>
</evidence>
<name>A0A0G0NEK9_9BACT</name>
<dbReference type="SUPFAM" id="SSF53756">
    <property type="entry name" value="UDP-Glycosyltransferase/glycogen phosphorylase"/>
    <property type="match status" value="1"/>
</dbReference>
<evidence type="ECO:0000256" key="10">
    <source>
        <dbReference type="HAMAP-Rule" id="MF_00033"/>
    </source>
</evidence>
<keyword evidence="8 10" id="KW-0131">Cell cycle</keyword>
<evidence type="ECO:0000256" key="5">
    <source>
        <dbReference type="ARBA" id="ARBA00022960"/>
    </source>
</evidence>
<evidence type="ECO:0000256" key="1">
    <source>
        <dbReference type="ARBA" id="ARBA00022475"/>
    </source>
</evidence>
<dbReference type="Pfam" id="PF04101">
    <property type="entry name" value="Glyco_tran_28_C"/>
    <property type="match status" value="1"/>
</dbReference>
<dbReference type="AlphaFoldDB" id="A0A0G0NEK9"/>
<dbReference type="InterPro" id="IPR007235">
    <property type="entry name" value="Glyco_trans_28_C"/>
</dbReference>
<comment type="subcellular location">
    <subcellularLocation>
        <location evidence="10">Cell membrane</location>
        <topology evidence="10">Peripheral membrane protein</topology>
        <orientation evidence="10">Cytoplasmic side</orientation>
    </subcellularLocation>
</comment>
<comment type="similarity">
    <text evidence="10">Belongs to the glycosyltransferase 28 family. MurG subfamily.</text>
</comment>
<dbReference type="GO" id="GO:0051991">
    <property type="term" value="F:UDP-N-acetyl-D-glucosamine:N-acetylmuramoyl-L-alanyl-D-glutamyl-meso-2,6-diaminopimelyl-D-alanyl-D-alanine-diphosphoundecaprenol 4-beta-N-acetylglucosaminlytransferase activity"/>
    <property type="evidence" value="ECO:0007669"/>
    <property type="project" value="RHEA"/>
</dbReference>
<feature type="domain" description="Glycosyl transferase family 28 C-terminal" evidence="12">
    <location>
        <begin position="195"/>
        <end position="347"/>
    </location>
</feature>
<comment type="pathway">
    <text evidence="10">Cell wall biogenesis; peptidoglycan biosynthesis.</text>
</comment>
<dbReference type="Gene3D" id="3.40.50.2000">
    <property type="entry name" value="Glycogen Phosphorylase B"/>
    <property type="match status" value="2"/>
</dbReference>
<reference evidence="13 14" key="1">
    <citation type="journal article" date="2015" name="Nature">
        <title>rRNA introns, odd ribosomes, and small enigmatic genomes across a large radiation of phyla.</title>
        <authorList>
            <person name="Brown C.T."/>
            <person name="Hug L.A."/>
            <person name="Thomas B.C."/>
            <person name="Sharon I."/>
            <person name="Castelle C.J."/>
            <person name="Singh A."/>
            <person name="Wilkins M.J."/>
            <person name="Williams K.H."/>
            <person name="Banfield J.F."/>
        </authorList>
    </citation>
    <scope>NUCLEOTIDE SEQUENCE [LARGE SCALE GENOMIC DNA]</scope>
</reference>
<dbReference type="HAMAP" id="MF_00033">
    <property type="entry name" value="MurG"/>
    <property type="match status" value="1"/>
</dbReference>
<keyword evidence="1 10" id="KW-1003">Cell membrane</keyword>
<keyword evidence="3 10" id="KW-0328">Glycosyltransferase</keyword>
<dbReference type="GO" id="GO:0005886">
    <property type="term" value="C:plasma membrane"/>
    <property type="evidence" value="ECO:0007669"/>
    <property type="project" value="UniProtKB-SubCell"/>
</dbReference>
<evidence type="ECO:0000256" key="8">
    <source>
        <dbReference type="ARBA" id="ARBA00023306"/>
    </source>
</evidence>
<accession>A0A0G0NEK9</accession>
<evidence type="ECO:0000256" key="7">
    <source>
        <dbReference type="ARBA" id="ARBA00023136"/>
    </source>
</evidence>
<evidence type="ECO:0000256" key="4">
    <source>
        <dbReference type="ARBA" id="ARBA00022679"/>
    </source>
</evidence>
<feature type="binding site" evidence="10">
    <location>
        <position position="292"/>
    </location>
    <ligand>
        <name>UDP-N-acetyl-alpha-D-glucosamine</name>
        <dbReference type="ChEBI" id="CHEBI:57705"/>
    </ligand>
</feature>
<dbReference type="InterPro" id="IPR004276">
    <property type="entry name" value="GlycoTrans_28_N"/>
</dbReference>
<comment type="caution">
    <text evidence="10">Lacks conserved residue(s) required for the propagation of feature annotation.</text>
</comment>
<dbReference type="GO" id="GO:0009252">
    <property type="term" value="P:peptidoglycan biosynthetic process"/>
    <property type="evidence" value="ECO:0007669"/>
    <property type="project" value="UniProtKB-UniRule"/>
</dbReference>
<evidence type="ECO:0000256" key="6">
    <source>
        <dbReference type="ARBA" id="ARBA00022984"/>
    </source>
</evidence>
<keyword evidence="2 10" id="KW-0132">Cell division</keyword>
<sequence>MFGRNKPARILLTGGGTIGSVAPLLAIKDSLQQIGLPYTYYWVGTKFGPERQMIMREGLPYKAIDSGKLRRYWSQDNFKDIPKILKAFGQALQILVLHRPQLIITAGSFVSVPLVIVGKLLGIPSLVHQLDYQPGLANKIMAKFAKKITVTFVKSLKDYGDKAEWLGSLLRGQFLYPLDEQEAKDFFGLHNDLPVLLVLGGGTGAQRINDLITIGLADLTRFCQIIHITGHNKETNLEVANYYSFNFLYEEDMAKAYLAADLVVSRAGMGTLTELSFLAKPTVLIPMPDSHQELNAKAVQSGKGAIVLDERKLTAPELSDIIQEIIYSHKLLDQMSSNIQKVFKVGNKRMVKIVSHLVK</sequence>
<dbReference type="PANTHER" id="PTHR21015">
    <property type="entry name" value="UDP-N-ACETYLGLUCOSAMINE--N-ACETYLMURAMYL-(PENTAPEPTIDE) PYROPHOSPHORYL-UNDECAPRENOL N-ACETYLGLUCOSAMINE TRANSFERASE 1"/>
    <property type="match status" value="1"/>
</dbReference>
<keyword evidence="6 10" id="KW-0573">Peptidoglycan synthesis</keyword>
<dbReference type="EC" id="2.4.1.227" evidence="10"/>
<feature type="binding site" evidence="10">
    <location>
        <position position="171"/>
    </location>
    <ligand>
        <name>UDP-N-acetyl-alpha-D-glucosamine</name>
        <dbReference type="ChEBI" id="CHEBI:57705"/>
    </ligand>
</feature>
<keyword evidence="7 10" id="KW-0472">Membrane</keyword>
<comment type="caution">
    <text evidence="13">The sequence shown here is derived from an EMBL/GenBank/DDBJ whole genome shotgun (WGS) entry which is preliminary data.</text>
</comment>
<evidence type="ECO:0000259" key="11">
    <source>
        <dbReference type="Pfam" id="PF03033"/>
    </source>
</evidence>
<dbReference type="EMBL" id="LBWS01000024">
    <property type="protein sequence ID" value="KKR14574.1"/>
    <property type="molecule type" value="Genomic_DNA"/>
</dbReference>
<dbReference type="GO" id="GO:0008360">
    <property type="term" value="P:regulation of cell shape"/>
    <property type="evidence" value="ECO:0007669"/>
    <property type="project" value="UniProtKB-KW"/>
</dbReference>
<dbReference type="GO" id="GO:0050511">
    <property type="term" value="F:undecaprenyldiphospho-muramoylpentapeptide beta-N-acetylglucosaminyltransferase activity"/>
    <property type="evidence" value="ECO:0007669"/>
    <property type="project" value="UniProtKB-UniRule"/>
</dbReference>
<dbReference type="PANTHER" id="PTHR21015:SF22">
    <property type="entry name" value="GLYCOSYLTRANSFERASE"/>
    <property type="match status" value="1"/>
</dbReference>
<comment type="catalytic activity">
    <reaction evidence="10">
        <text>di-trans,octa-cis-undecaprenyl diphospho-N-acetyl-alpha-D-muramoyl-L-alanyl-D-glutamyl-meso-2,6-diaminopimeloyl-D-alanyl-D-alanine + UDP-N-acetyl-alpha-D-glucosamine = di-trans,octa-cis-undecaprenyl diphospho-[N-acetyl-alpha-D-glucosaminyl-(1-&gt;4)]-N-acetyl-alpha-D-muramoyl-L-alanyl-D-glutamyl-meso-2,6-diaminopimeloyl-D-alanyl-D-alanine + UDP + H(+)</text>
        <dbReference type="Rhea" id="RHEA:31227"/>
        <dbReference type="ChEBI" id="CHEBI:15378"/>
        <dbReference type="ChEBI" id="CHEBI:57705"/>
        <dbReference type="ChEBI" id="CHEBI:58223"/>
        <dbReference type="ChEBI" id="CHEBI:61387"/>
        <dbReference type="ChEBI" id="CHEBI:61388"/>
        <dbReference type="EC" id="2.4.1.227"/>
    </reaction>
</comment>
<proteinExistence type="inferred from homology"/>
<evidence type="ECO:0000256" key="9">
    <source>
        <dbReference type="ARBA" id="ARBA00023316"/>
    </source>
</evidence>
<feature type="domain" description="Glycosyltransferase family 28 N-terminal" evidence="11">
    <location>
        <begin position="10"/>
        <end position="149"/>
    </location>
</feature>
<evidence type="ECO:0000313" key="14">
    <source>
        <dbReference type="Proteomes" id="UP000034048"/>
    </source>
</evidence>
<dbReference type="UniPathway" id="UPA00219"/>
<dbReference type="GO" id="GO:0051301">
    <property type="term" value="P:cell division"/>
    <property type="evidence" value="ECO:0007669"/>
    <property type="project" value="UniProtKB-KW"/>
</dbReference>
<evidence type="ECO:0000259" key="12">
    <source>
        <dbReference type="Pfam" id="PF04101"/>
    </source>
</evidence>
<keyword evidence="5 10" id="KW-0133">Cell shape</keyword>
<keyword evidence="4 10" id="KW-0808">Transferase</keyword>
<keyword evidence="9 10" id="KW-0961">Cell wall biogenesis/degradation</keyword>
<comment type="function">
    <text evidence="10">Cell wall formation. Catalyzes the transfer of a GlcNAc subunit on undecaprenyl-pyrophosphoryl-MurNAc-pentapeptide (lipid intermediate I) to form undecaprenyl-pyrophosphoryl-MurNAc-(pentapeptide)GlcNAc (lipid intermediate II).</text>
</comment>
<dbReference type="CDD" id="cd03785">
    <property type="entry name" value="GT28_MurG"/>
    <property type="match status" value="1"/>
</dbReference>
<dbReference type="Proteomes" id="UP000034048">
    <property type="component" value="Unassembled WGS sequence"/>
</dbReference>